<keyword evidence="2" id="KW-1185">Reference proteome</keyword>
<gene>
    <name evidence="1" type="ORF">QJ036_00100</name>
</gene>
<protein>
    <submittedName>
        <fullName evidence="1">Uncharacterized protein</fullName>
    </submittedName>
</protein>
<dbReference type="RefSeq" id="WP_283229397.1">
    <property type="nucleotide sequence ID" value="NZ_JASGBQ010000001.1"/>
</dbReference>
<reference evidence="1 2" key="1">
    <citation type="submission" date="2023-05" db="EMBL/GenBank/DDBJ databases">
        <title>[ruminococcus] sp. nov., isolated from a pig farm feces dump.</title>
        <authorList>
            <person name="Chang Y.-H."/>
        </authorList>
    </citation>
    <scope>NUCLEOTIDE SEQUENCE [LARGE SCALE GENOMIC DNA]</scope>
    <source>
        <strain evidence="1 2">YH-rum2234</strain>
    </source>
</reference>
<comment type="caution">
    <text evidence="1">The sequence shown here is derived from an EMBL/GenBank/DDBJ whole genome shotgun (WGS) entry which is preliminary data.</text>
</comment>
<dbReference type="AlphaFoldDB" id="A0AAP4EXH4"/>
<dbReference type="EMBL" id="JASGBQ010000001">
    <property type="protein sequence ID" value="MDI9240881.1"/>
    <property type="molecule type" value="Genomic_DNA"/>
</dbReference>
<organism evidence="1 2">
    <name type="scientific">Fusibacillus kribbianus</name>
    <dbReference type="NCBI Taxonomy" id="3044208"/>
    <lineage>
        <taxon>Bacteria</taxon>
        <taxon>Bacillati</taxon>
        <taxon>Bacillota</taxon>
        <taxon>Clostridia</taxon>
        <taxon>Lachnospirales</taxon>
        <taxon>Lachnospiraceae</taxon>
        <taxon>Fusibacillus</taxon>
    </lineage>
</organism>
<sequence length="87" mass="9661">MKLSDISGAETDRRIREEAAEDFLPEVERVMQSSGVSVLTETGNMNAIPALLPVYFIKYGKLTAVMNGQTGQITVTKEREKKADRQT</sequence>
<dbReference type="Proteomes" id="UP001300383">
    <property type="component" value="Unassembled WGS sequence"/>
</dbReference>
<evidence type="ECO:0000313" key="1">
    <source>
        <dbReference type="EMBL" id="MDI9240881.1"/>
    </source>
</evidence>
<proteinExistence type="predicted"/>
<name>A0AAP4EXH4_9FIRM</name>
<accession>A0AAP4EXH4</accession>
<evidence type="ECO:0000313" key="2">
    <source>
        <dbReference type="Proteomes" id="UP001300383"/>
    </source>
</evidence>